<keyword evidence="4" id="KW-1185">Reference proteome</keyword>
<dbReference type="InterPro" id="IPR006571">
    <property type="entry name" value="TLDc_dom"/>
</dbReference>
<dbReference type="RefSeq" id="WP_155453622.1">
    <property type="nucleotide sequence ID" value="NZ_WNKX01000005.1"/>
</dbReference>
<feature type="signal peptide" evidence="1">
    <location>
        <begin position="1"/>
        <end position="22"/>
    </location>
</feature>
<evidence type="ECO:0000313" key="3">
    <source>
        <dbReference type="EMBL" id="MTW10686.1"/>
    </source>
</evidence>
<proteinExistence type="predicted"/>
<evidence type="ECO:0000313" key="4">
    <source>
        <dbReference type="Proteomes" id="UP000472320"/>
    </source>
</evidence>
<organism evidence="3 4">
    <name type="scientific">Massilia eburnea</name>
    <dbReference type="NCBI Taxonomy" id="1776165"/>
    <lineage>
        <taxon>Bacteria</taxon>
        <taxon>Pseudomonadati</taxon>
        <taxon>Pseudomonadota</taxon>
        <taxon>Betaproteobacteria</taxon>
        <taxon>Burkholderiales</taxon>
        <taxon>Oxalobacteraceae</taxon>
        <taxon>Telluria group</taxon>
        <taxon>Massilia</taxon>
    </lineage>
</organism>
<dbReference type="Pfam" id="PF07534">
    <property type="entry name" value="TLD"/>
    <property type="match status" value="1"/>
</dbReference>
<gene>
    <name evidence="3" type="ORF">GM658_08715</name>
</gene>
<dbReference type="EMBL" id="WNKX01000005">
    <property type="protein sequence ID" value="MTW10686.1"/>
    <property type="molecule type" value="Genomic_DNA"/>
</dbReference>
<dbReference type="AlphaFoldDB" id="A0A6L6QG77"/>
<dbReference type="SMART" id="SM00584">
    <property type="entry name" value="TLDc"/>
    <property type="match status" value="1"/>
</dbReference>
<name>A0A6L6QG77_9BURK</name>
<sequence length="253" mass="28033">MAKLLPRLLGAVSLFILSAAQAQTPLLTPSDIAQLKTWLGGSFTLVRLYEKQDGQTAADFHAAVDGKGRTFTVMEATTELGQTFKVGGYNPQSWDSSDAFHITTEDASRTGFLFNLTSRQIHRQTPRTYALDTVGSFQTWNNPQTGPVFGAGHDLYVGWDLTTGGYSSMYSYIDPARSDFDSSLLDGRDYKSPNITYGEMEVWRVFAVPEANAWMMLVSGLCVIGFMRRWSLSTGRQFGPSGQEPLRIRRALT</sequence>
<evidence type="ECO:0000256" key="1">
    <source>
        <dbReference type="SAM" id="SignalP"/>
    </source>
</evidence>
<reference evidence="3 4" key="1">
    <citation type="submission" date="2019-11" db="EMBL/GenBank/DDBJ databases">
        <title>Type strains purchased from KCTC, JCM and DSMZ.</title>
        <authorList>
            <person name="Lu H."/>
        </authorList>
    </citation>
    <scope>NUCLEOTIDE SEQUENCE [LARGE SCALE GENOMIC DNA]</scope>
    <source>
        <strain evidence="3 4">JCM 31587</strain>
    </source>
</reference>
<comment type="caution">
    <text evidence="3">The sequence shown here is derived from an EMBL/GenBank/DDBJ whole genome shotgun (WGS) entry which is preliminary data.</text>
</comment>
<accession>A0A6L6QG77</accession>
<feature type="domain" description="TLDc" evidence="2">
    <location>
        <begin position="24"/>
        <end position="206"/>
    </location>
</feature>
<dbReference type="OrthoDB" id="8701611at2"/>
<protein>
    <submittedName>
        <fullName evidence="3">VPLPA-CTERM sorting domain-containing protein</fullName>
    </submittedName>
</protein>
<dbReference type="Proteomes" id="UP000472320">
    <property type="component" value="Unassembled WGS sequence"/>
</dbReference>
<evidence type="ECO:0000259" key="2">
    <source>
        <dbReference type="SMART" id="SM00584"/>
    </source>
</evidence>
<feature type="chain" id="PRO_5026927382" evidence="1">
    <location>
        <begin position="23"/>
        <end position="253"/>
    </location>
</feature>
<dbReference type="NCBIfam" id="NF038124">
    <property type="entry name" value="PEP_CTERM_TLD_A"/>
    <property type="match status" value="1"/>
</dbReference>
<keyword evidence="1" id="KW-0732">Signal</keyword>